<evidence type="ECO:0000313" key="8">
    <source>
        <dbReference type="Proteomes" id="UP001165143"/>
    </source>
</evidence>
<dbReference type="SUPFAM" id="SSF52540">
    <property type="entry name" value="P-loop containing nucleoside triphosphate hydrolases"/>
    <property type="match status" value="1"/>
</dbReference>
<accession>A0A9W6PJ87</accession>
<feature type="compositionally biased region" description="Low complexity" evidence="5">
    <location>
        <begin position="325"/>
        <end position="347"/>
    </location>
</feature>
<organism evidence="7 8">
    <name type="scientific">Kitasatospora phosalacinea</name>
    <dbReference type="NCBI Taxonomy" id="2065"/>
    <lineage>
        <taxon>Bacteria</taxon>
        <taxon>Bacillati</taxon>
        <taxon>Actinomycetota</taxon>
        <taxon>Actinomycetes</taxon>
        <taxon>Kitasatosporales</taxon>
        <taxon>Streptomycetaceae</taxon>
        <taxon>Kitasatospora</taxon>
    </lineage>
</organism>
<evidence type="ECO:0000256" key="5">
    <source>
        <dbReference type="SAM" id="MobiDB-lite"/>
    </source>
</evidence>
<dbReference type="PANTHER" id="PTHR43335:SF4">
    <property type="entry name" value="ABC TRANSPORTER, ATP-BINDING PROTEIN"/>
    <property type="match status" value="1"/>
</dbReference>
<proteinExistence type="inferred from homology"/>
<reference evidence="7" key="1">
    <citation type="submission" date="2023-02" db="EMBL/GenBank/DDBJ databases">
        <title>Kitasatospora phosalacinea NBRC 14362.</title>
        <authorList>
            <person name="Ichikawa N."/>
            <person name="Sato H."/>
            <person name="Tonouchi N."/>
        </authorList>
    </citation>
    <scope>NUCLEOTIDE SEQUENCE</scope>
    <source>
        <strain evidence="7">NBRC 14362</strain>
    </source>
</reference>
<keyword evidence="4" id="KW-0067">ATP-binding</keyword>
<keyword evidence="2" id="KW-0813">Transport</keyword>
<evidence type="ECO:0000256" key="2">
    <source>
        <dbReference type="ARBA" id="ARBA00022448"/>
    </source>
</evidence>
<keyword evidence="3" id="KW-0547">Nucleotide-binding</keyword>
<evidence type="ECO:0000313" key="7">
    <source>
        <dbReference type="EMBL" id="GLW55893.1"/>
    </source>
</evidence>
<evidence type="ECO:0000256" key="3">
    <source>
        <dbReference type="ARBA" id="ARBA00022741"/>
    </source>
</evidence>
<comment type="similarity">
    <text evidence="1">Belongs to the ABC transporter superfamily.</text>
</comment>
<dbReference type="InterPro" id="IPR027417">
    <property type="entry name" value="P-loop_NTPase"/>
</dbReference>
<dbReference type="SMART" id="SM00382">
    <property type="entry name" value="AAA"/>
    <property type="match status" value="1"/>
</dbReference>
<dbReference type="EMBL" id="BSRX01000022">
    <property type="protein sequence ID" value="GLW55893.1"/>
    <property type="molecule type" value="Genomic_DNA"/>
</dbReference>
<dbReference type="PANTHER" id="PTHR43335">
    <property type="entry name" value="ABC TRANSPORTER, ATP-BINDING PROTEIN"/>
    <property type="match status" value="1"/>
</dbReference>
<protein>
    <recommendedName>
        <fullName evidence="6">ABC transporter domain-containing protein</fullName>
    </recommendedName>
</protein>
<evidence type="ECO:0000259" key="6">
    <source>
        <dbReference type="PROSITE" id="PS50893"/>
    </source>
</evidence>
<dbReference type="PROSITE" id="PS50893">
    <property type="entry name" value="ABC_TRANSPORTER_2"/>
    <property type="match status" value="1"/>
</dbReference>
<dbReference type="InterPro" id="IPR003439">
    <property type="entry name" value="ABC_transporter-like_ATP-bd"/>
</dbReference>
<feature type="region of interest" description="Disordered" evidence="5">
    <location>
        <begin position="311"/>
        <end position="377"/>
    </location>
</feature>
<dbReference type="InterPro" id="IPR003593">
    <property type="entry name" value="AAA+_ATPase"/>
</dbReference>
<evidence type="ECO:0000256" key="4">
    <source>
        <dbReference type="ARBA" id="ARBA00022840"/>
    </source>
</evidence>
<dbReference type="GO" id="GO:0016887">
    <property type="term" value="F:ATP hydrolysis activity"/>
    <property type="evidence" value="ECO:0007669"/>
    <property type="project" value="InterPro"/>
</dbReference>
<feature type="compositionally biased region" description="Low complexity" evidence="5">
    <location>
        <begin position="424"/>
        <end position="435"/>
    </location>
</feature>
<dbReference type="OrthoDB" id="9804819at2"/>
<dbReference type="Proteomes" id="UP001165143">
    <property type="component" value="Unassembled WGS sequence"/>
</dbReference>
<dbReference type="AlphaFoldDB" id="A0A9W6PJ87"/>
<feature type="compositionally biased region" description="Low complexity" evidence="5">
    <location>
        <begin position="392"/>
        <end position="415"/>
    </location>
</feature>
<feature type="compositionally biased region" description="Low complexity" evidence="5">
    <location>
        <begin position="463"/>
        <end position="476"/>
    </location>
</feature>
<dbReference type="RefSeq" id="WP_051777987.1">
    <property type="nucleotide sequence ID" value="NZ_BSRX01000022.1"/>
</dbReference>
<dbReference type="Gene3D" id="3.40.50.300">
    <property type="entry name" value="P-loop containing nucleotide triphosphate hydrolases"/>
    <property type="match status" value="1"/>
</dbReference>
<evidence type="ECO:0000256" key="1">
    <source>
        <dbReference type="ARBA" id="ARBA00005417"/>
    </source>
</evidence>
<dbReference type="Pfam" id="PF00005">
    <property type="entry name" value="ABC_tran"/>
    <property type="match status" value="1"/>
</dbReference>
<comment type="caution">
    <text evidence="7">The sequence shown here is derived from an EMBL/GenBank/DDBJ whole genome shotgun (WGS) entry which is preliminary data.</text>
</comment>
<name>A0A9W6PJ87_9ACTN</name>
<gene>
    <name evidence="7" type="ORF">Kpho01_39040</name>
</gene>
<dbReference type="GO" id="GO:0005524">
    <property type="term" value="F:ATP binding"/>
    <property type="evidence" value="ECO:0007669"/>
    <property type="project" value="UniProtKB-KW"/>
</dbReference>
<sequence>MIQITGLTKAYRRGRPPALLDLTFDARPGMVTVLLGDEGAGKSTALRLMVELERGHGLTLFDGRTYRRIRRPEREIGVLLATGRPEAGHPGQRARVHLRMLAGAVGVPVRRADDLLEQTRLAGVADHRIGTFSPGMHRRLALAAALLGNPSTLLLDAPTEGLSPGNEEWFGAFLRSFALSGGTVLATTRAPEEAAALADRVVTLDAGRLAADQPVVEFRRTRLHPEVLVRGPQMARLADLLVAQGGQVRRDGGAGLAVSGVGRTEIGELAYRNGILLHELSDRVVERPVSYPSALPSGSGRSGQVTIRTVRQGQGQGQRQDQDQEQGQGQTQDQAAAHRAPAAGQEAPDGRAAAPGEQRPVTVGRPAGPEPERPLDHRGLQAGRWAAAALAPNPPAQAQAQTQAQAQQAQTASVPAPTPPVQVPPVQMSPVAPVPTVDLTRRTPRGSSALGRTTARAAEEETVTGAGAESGAGVSEVRPGARGGERSARPDGGGAVPGLGAVDAEHLAANPTDAELLTPARIRGVGHHPAPVRPLPGRPWSVGSTGLRPAGRTERVEQAGPAEPAGRPRESEEPGEPGPPGQPGAERPGGAGAVDPRGTARRSAVGDENGSE</sequence>
<feature type="region of interest" description="Disordered" evidence="5">
    <location>
        <begin position="392"/>
        <end position="612"/>
    </location>
</feature>
<feature type="domain" description="ABC transporter" evidence="6">
    <location>
        <begin position="2"/>
        <end position="231"/>
    </location>
</feature>